<dbReference type="InterPro" id="IPR036157">
    <property type="entry name" value="dUTPase-like_sf"/>
</dbReference>
<dbReference type="AlphaFoldDB" id="A0A955LWB3"/>
<reference evidence="1" key="1">
    <citation type="submission" date="2020-04" db="EMBL/GenBank/DDBJ databases">
        <authorList>
            <person name="Zhang T."/>
        </authorList>
    </citation>
    <scope>NUCLEOTIDE SEQUENCE</scope>
    <source>
        <strain evidence="1">HKST-UBA02</strain>
    </source>
</reference>
<accession>A0A955LWB3</accession>
<evidence type="ECO:0000313" key="2">
    <source>
        <dbReference type="Proteomes" id="UP000699691"/>
    </source>
</evidence>
<dbReference type="InterPro" id="IPR011962">
    <property type="entry name" value="dCTP_deaminase"/>
</dbReference>
<organism evidence="1 2">
    <name type="scientific">candidate division WWE3 bacterium</name>
    <dbReference type="NCBI Taxonomy" id="2053526"/>
    <lineage>
        <taxon>Bacteria</taxon>
        <taxon>Katanobacteria</taxon>
    </lineage>
</organism>
<gene>
    <name evidence="1" type="ORF">KC573_03455</name>
</gene>
<dbReference type="EMBL" id="JAGQKY010000172">
    <property type="protein sequence ID" value="MCA9397862.1"/>
    <property type="molecule type" value="Genomic_DNA"/>
</dbReference>
<protein>
    <submittedName>
        <fullName evidence="1">dCTP deaminase</fullName>
    </submittedName>
</protein>
<evidence type="ECO:0000313" key="1">
    <source>
        <dbReference type="EMBL" id="MCA9397862.1"/>
    </source>
</evidence>
<dbReference type="GO" id="GO:0008829">
    <property type="term" value="F:dCTP deaminase activity"/>
    <property type="evidence" value="ECO:0007669"/>
    <property type="project" value="InterPro"/>
</dbReference>
<feature type="non-terminal residue" evidence="1">
    <location>
        <position position="72"/>
    </location>
</feature>
<proteinExistence type="predicted"/>
<name>A0A955LWB3_UNCKA</name>
<dbReference type="Proteomes" id="UP000699691">
    <property type="component" value="Unassembled WGS sequence"/>
</dbReference>
<reference evidence="1" key="2">
    <citation type="journal article" date="2021" name="Microbiome">
        <title>Successional dynamics and alternative stable states in a saline activated sludge microbial community over 9 years.</title>
        <authorList>
            <person name="Wang Y."/>
            <person name="Ye J."/>
            <person name="Ju F."/>
            <person name="Liu L."/>
            <person name="Boyd J.A."/>
            <person name="Deng Y."/>
            <person name="Parks D.H."/>
            <person name="Jiang X."/>
            <person name="Yin X."/>
            <person name="Woodcroft B.J."/>
            <person name="Tyson G.W."/>
            <person name="Hugenholtz P."/>
            <person name="Polz M.F."/>
            <person name="Zhang T."/>
        </authorList>
    </citation>
    <scope>NUCLEOTIDE SEQUENCE</scope>
    <source>
        <strain evidence="1">HKST-UBA02</strain>
    </source>
</reference>
<dbReference type="Gene3D" id="2.70.40.10">
    <property type="match status" value="1"/>
</dbReference>
<sequence length="72" mass="8139">MILTGSKIIEEVENEKIIITPFSSDKVTTNSYDLSLGETVVRYTSDVIDPRIENSYEEVQIPEEGMLLEKGM</sequence>
<dbReference type="SUPFAM" id="SSF51283">
    <property type="entry name" value="dUTPase-like"/>
    <property type="match status" value="1"/>
</dbReference>
<dbReference type="GO" id="GO:0006229">
    <property type="term" value="P:dUTP biosynthetic process"/>
    <property type="evidence" value="ECO:0007669"/>
    <property type="project" value="InterPro"/>
</dbReference>
<comment type="caution">
    <text evidence="1">The sequence shown here is derived from an EMBL/GenBank/DDBJ whole genome shotgun (WGS) entry which is preliminary data.</text>
</comment>
<dbReference type="Pfam" id="PF22769">
    <property type="entry name" value="DCD"/>
    <property type="match status" value="1"/>
</dbReference>